<evidence type="ECO:0000313" key="4">
    <source>
        <dbReference type="Proteomes" id="UP000029121"/>
    </source>
</evidence>
<feature type="compositionally biased region" description="Low complexity" evidence="1">
    <location>
        <begin position="583"/>
        <end position="593"/>
    </location>
</feature>
<feature type="region of interest" description="Disordered" evidence="1">
    <location>
        <begin position="654"/>
        <end position="747"/>
    </location>
</feature>
<feature type="region of interest" description="Disordered" evidence="1">
    <location>
        <begin position="344"/>
        <end position="410"/>
    </location>
</feature>
<reference evidence="4" key="1">
    <citation type="journal article" date="2013" name="Nat. Genet.">
        <title>The Capsella rubella genome and the genomic consequences of rapid mating system evolution.</title>
        <authorList>
            <person name="Slotte T."/>
            <person name="Hazzouri K.M."/>
            <person name="Agren J.A."/>
            <person name="Koenig D."/>
            <person name="Maumus F."/>
            <person name="Guo Y.L."/>
            <person name="Steige K."/>
            <person name="Platts A.E."/>
            <person name="Escobar J.S."/>
            <person name="Newman L.K."/>
            <person name="Wang W."/>
            <person name="Mandakova T."/>
            <person name="Vello E."/>
            <person name="Smith L.M."/>
            <person name="Henz S.R."/>
            <person name="Steffen J."/>
            <person name="Takuno S."/>
            <person name="Brandvain Y."/>
            <person name="Coop G."/>
            <person name="Andolfatto P."/>
            <person name="Hu T.T."/>
            <person name="Blanchette M."/>
            <person name="Clark R.M."/>
            <person name="Quesneville H."/>
            <person name="Nordborg M."/>
            <person name="Gaut B.S."/>
            <person name="Lysak M.A."/>
            <person name="Jenkins J."/>
            <person name="Grimwood J."/>
            <person name="Chapman J."/>
            <person name="Prochnik S."/>
            <person name="Shu S."/>
            <person name="Rokhsar D."/>
            <person name="Schmutz J."/>
            <person name="Weigel D."/>
            <person name="Wright S.I."/>
        </authorList>
    </citation>
    <scope>NUCLEOTIDE SEQUENCE [LARGE SCALE GENOMIC DNA]</scope>
    <source>
        <strain evidence="4">cv. Monte Gargano</strain>
    </source>
</reference>
<evidence type="ECO:0000256" key="1">
    <source>
        <dbReference type="SAM" id="MobiDB-lite"/>
    </source>
</evidence>
<feature type="compositionally biased region" description="Basic residues" evidence="1">
    <location>
        <begin position="667"/>
        <end position="676"/>
    </location>
</feature>
<dbReference type="FunFam" id="1.25.40.990:FF:000005">
    <property type="entry name" value="Putative SAC3/GANP family protein"/>
    <property type="match status" value="1"/>
</dbReference>
<feature type="compositionally biased region" description="Polar residues" evidence="1">
    <location>
        <begin position="369"/>
        <end position="399"/>
    </location>
</feature>
<feature type="region of interest" description="Disordered" evidence="1">
    <location>
        <begin position="122"/>
        <end position="158"/>
    </location>
</feature>
<protein>
    <recommendedName>
        <fullName evidence="2">PCI domain-containing protein</fullName>
    </recommendedName>
</protein>
<dbReference type="InterPro" id="IPR005062">
    <property type="entry name" value="SAC3/GANP/THP3_conserved"/>
</dbReference>
<feature type="compositionally biased region" description="Low complexity" evidence="1">
    <location>
        <begin position="84"/>
        <end position="96"/>
    </location>
</feature>
<proteinExistence type="predicted"/>
<dbReference type="KEGG" id="crb:17890280"/>
<feature type="compositionally biased region" description="Polar residues" evidence="1">
    <location>
        <begin position="56"/>
        <end position="83"/>
    </location>
</feature>
<feature type="region of interest" description="Disordered" evidence="1">
    <location>
        <begin position="195"/>
        <end position="294"/>
    </location>
</feature>
<organism evidence="3 4">
    <name type="scientific">Capsella rubella</name>
    <dbReference type="NCBI Taxonomy" id="81985"/>
    <lineage>
        <taxon>Eukaryota</taxon>
        <taxon>Viridiplantae</taxon>
        <taxon>Streptophyta</taxon>
        <taxon>Embryophyta</taxon>
        <taxon>Tracheophyta</taxon>
        <taxon>Spermatophyta</taxon>
        <taxon>Magnoliopsida</taxon>
        <taxon>eudicotyledons</taxon>
        <taxon>Gunneridae</taxon>
        <taxon>Pentapetalae</taxon>
        <taxon>rosids</taxon>
        <taxon>malvids</taxon>
        <taxon>Brassicales</taxon>
        <taxon>Brassicaceae</taxon>
        <taxon>Camelineae</taxon>
        <taxon>Capsella</taxon>
    </lineage>
</organism>
<name>R0FVB4_9BRAS</name>
<dbReference type="Gene3D" id="1.25.40.990">
    <property type="match status" value="1"/>
</dbReference>
<feature type="domain" description="PCI" evidence="2">
    <location>
        <begin position="862"/>
        <end position="1037"/>
    </location>
</feature>
<accession>R0FVB4</accession>
<feature type="compositionally biased region" description="Polar residues" evidence="1">
    <location>
        <begin position="144"/>
        <end position="158"/>
    </location>
</feature>
<dbReference type="InterPro" id="IPR000717">
    <property type="entry name" value="PCI_dom"/>
</dbReference>
<feature type="region of interest" description="Disordered" evidence="1">
    <location>
        <begin position="583"/>
        <end position="605"/>
    </location>
</feature>
<feature type="compositionally biased region" description="Basic and acidic residues" evidence="1">
    <location>
        <begin position="711"/>
        <end position="738"/>
    </location>
</feature>
<dbReference type="PANTHER" id="PTHR12436">
    <property type="entry name" value="80 KDA MCM3-ASSOCIATED PROTEIN"/>
    <property type="match status" value="1"/>
</dbReference>
<dbReference type="AlphaFoldDB" id="R0FVB4"/>
<dbReference type="Pfam" id="PF03399">
    <property type="entry name" value="SAC3_GANP"/>
    <property type="match status" value="1"/>
</dbReference>
<dbReference type="Proteomes" id="UP000029121">
    <property type="component" value="Unassembled WGS sequence"/>
</dbReference>
<sequence length="1065" mass="117518">MNQGGNTQAVAPMDPSSIENRYGVDGNQAHKYSYQYSTGSDSAPWTAHSVEHQAVDNGNYSNSNYYHPQPTGPATGNVQEIPNTASFTSSSTSGTASVAQDYSGYTPYQTSSDPHNYANTGYSNYYSGYQQQPSQSYPQPVGAYQNTGAPQPLSSFQNPGSYAGTASYSGTYYNPADYQTAGGYQSTNYNNQTAGSYPSTNYSSQTLASNYSNQTPASNYSNQTPASNYSNQAPASNYSNQTPGSNYSNQTPVSNYSNQTPASNYSNQAPASNQGNYTSNPYQNYTPDAANTHSSTIATTTPVHHQQNYQQWSEYYSQTEVPCAPGTEKLSATSSYSQTFPVPGVTNEIPASNSQPAPSYVQHWRQEADSSQPPSQQPGAAASNSNDTYWMHQSPSLQTHHPVPPQNQYQSPLEMKPLYETPFQGHQRATYPQELNSQSSFHQAPLGYRQPTQITPSVDTQRVSKVQIPTNPRIASNLPSGFTKMDKDSSMGGAAHTPAYVSVSMPKSKDHTTAMPEPRNFPKSLRGFVERALARCKDDKEKASCQAALKEIITKAKADDTLYTRDWDTEPLSTVLNTNVTNTESSSTLVSSLQNKSPTRRPKSRWEPLLEEKPFVKPASTFSSAVKFGAWNRQNENNNKNSEMFQKVDAATGFKPTYSGQNSAKKSFQRPIKRQRFSGGAATTIDDEASSDSDKDLTPYYSSAMTLASSVEEKKRRDSRSKRFERVQGHSRGADLPKPKNANVGNLHSRRATALRLSKNFDENGSRAVEDIDWDALTVKGTCQEIEKRYLRLTSAPDPATVRPEDVLEKALLMVQDSQKSYLYKCDQLKSIRQDLTVQRIHNHLTAKVYETHARLALEAGDLPEYNQCLSQLKTLYAEGIEGCSLEFAAYSLLYITLHSNNNRELLSSMSRLSEEAKNDEAVRHALSVRAAVTSGNYVMFFRLYKTAPNMNSCLMDLYVEKMRYKAVTFMSRSCRPTIPVSYIVQVLGFTGAAASESADEKETNGSEECLEWLKTHGANLITDSNGDILLDTKASSTSLFMPEPEDAVAHGDRNLDVNDFFTRT</sequence>
<feature type="region of interest" description="Disordered" evidence="1">
    <location>
        <begin position="1"/>
        <end position="96"/>
    </location>
</feature>
<dbReference type="PANTHER" id="PTHR12436:SF4">
    <property type="entry name" value="LEUKOCYTE RECEPTOR CLUSTER MEMBER 8"/>
    <property type="match status" value="1"/>
</dbReference>
<evidence type="ECO:0000313" key="3">
    <source>
        <dbReference type="EMBL" id="EOA26496.1"/>
    </source>
</evidence>
<keyword evidence="4" id="KW-1185">Reference proteome</keyword>
<dbReference type="EMBL" id="KB870808">
    <property type="protein sequence ID" value="EOA26496.1"/>
    <property type="molecule type" value="Genomic_DNA"/>
</dbReference>
<feature type="compositionally biased region" description="Low complexity" evidence="1">
    <location>
        <begin position="122"/>
        <end position="140"/>
    </location>
</feature>
<gene>
    <name evidence="3" type="ORF">CARUB_v10022546mg</name>
</gene>
<dbReference type="GO" id="GO:0005634">
    <property type="term" value="C:nucleus"/>
    <property type="evidence" value="ECO:0007669"/>
    <property type="project" value="TreeGrafter"/>
</dbReference>
<dbReference type="eggNOG" id="KOG1861">
    <property type="taxonomic scope" value="Eukaryota"/>
</dbReference>
<dbReference type="OrthoDB" id="199574at2759"/>
<evidence type="ECO:0000259" key="2">
    <source>
        <dbReference type="PROSITE" id="PS50250"/>
    </source>
</evidence>
<dbReference type="InterPro" id="IPR045107">
    <property type="entry name" value="SAC3/GANP/THP3"/>
</dbReference>
<dbReference type="STRING" id="81985.R0FVB4"/>
<dbReference type="PROSITE" id="PS50250">
    <property type="entry name" value="PCI"/>
    <property type="match status" value="1"/>
</dbReference>
<feature type="compositionally biased region" description="Polar residues" evidence="1">
    <location>
        <begin position="34"/>
        <end position="43"/>
    </location>
</feature>